<dbReference type="InterPro" id="IPR024079">
    <property type="entry name" value="MetalloPept_cat_dom_sf"/>
</dbReference>
<dbReference type="Proteomes" id="UP001371218">
    <property type="component" value="Unassembled WGS sequence"/>
</dbReference>
<name>A0ABU9BPK4_9BURK</name>
<dbReference type="RefSeq" id="WP_341425170.1">
    <property type="nucleotide sequence ID" value="NZ_JBBUTG010000004.1"/>
</dbReference>
<dbReference type="Pfam" id="PF13688">
    <property type="entry name" value="Reprolysin_5"/>
    <property type="match status" value="1"/>
</dbReference>
<dbReference type="SUPFAM" id="SSF55486">
    <property type="entry name" value="Metalloproteases ('zincins'), catalytic domain"/>
    <property type="match status" value="1"/>
</dbReference>
<protein>
    <submittedName>
        <fullName evidence="2">M12 family metallo-peptidase</fullName>
    </submittedName>
</protein>
<organism evidence="2 3">
    <name type="scientific">Ideonella lacteola</name>
    <dbReference type="NCBI Taxonomy" id="2984193"/>
    <lineage>
        <taxon>Bacteria</taxon>
        <taxon>Pseudomonadati</taxon>
        <taxon>Pseudomonadota</taxon>
        <taxon>Betaproteobacteria</taxon>
        <taxon>Burkholderiales</taxon>
        <taxon>Sphaerotilaceae</taxon>
        <taxon>Ideonella</taxon>
    </lineage>
</organism>
<evidence type="ECO:0000256" key="1">
    <source>
        <dbReference type="SAM" id="SignalP"/>
    </source>
</evidence>
<gene>
    <name evidence="2" type="ORF">AACH06_08230</name>
</gene>
<sequence>MSESSFMALIRRAQRTLFNRPARGRRPTVALCLAACGWAASMPIAHAQALGPNGPASAAPSRANVGVANTTQLFALDLAGSARDAVQSRRIKELRRQPTTQSLTLVRLRGSTSGAQTLGLVLTRDRSVVVQSSRIELREGADHVWIGQVSGQEGQAILVVRDGQITGSVRDGTDLYRIEPLGQDLHAIVKINPAGFPPEHPASFKGIERRAASEPLPSLAPSPDMLAPEATQQIDVLVAYTPSARASVADIKATIDLAVAESNQSYLNSGVNIQLRLVDSFELNYSESGKSYNTILNDFMANATVQARRNSSGADMSAMIINQSDYCGMAAAIMAQASNAYAVVHYSCATGYYSFAHELGHLQGARHDPANDPTNTPFAYGHGYQQNSGSTWRTIMAYNCPSNCPRLQYWSNPNVLYQGLPMGTSTVSHNARVLNETAATVAAFRSAAQPDYVYCASEGQTCSFSGTRMVAYGSGSTLFYRRLTGGTACNNAVFGDPTPGVAKTCYVGADVYSQCSSENQTCSFTGTRSVAYGANGSFAYGTFTNGVACNNATFGDPAPNVAKACYTGPTAYVYCSGETQNCALPGVRSVAYGANGRFSYRTLSGTFACNNATFGDPAPNIGKACYVGPDAYSYCASEGGSCALSGTRNVAYGANGSFVYKTLSGTVACNNATFGDPTPNVGKACYVQ</sequence>
<reference evidence="2 3" key="1">
    <citation type="submission" date="2024-04" db="EMBL/GenBank/DDBJ databases">
        <title>Novel species of the genus Ideonella isolated from streams.</title>
        <authorList>
            <person name="Lu H."/>
        </authorList>
    </citation>
    <scope>NUCLEOTIDE SEQUENCE [LARGE SCALE GENOMIC DNA]</scope>
    <source>
        <strain evidence="2 3">DXS29W</strain>
    </source>
</reference>
<keyword evidence="3" id="KW-1185">Reference proteome</keyword>
<dbReference type="Gene3D" id="3.40.390.10">
    <property type="entry name" value="Collagenase (Catalytic Domain)"/>
    <property type="match status" value="1"/>
</dbReference>
<evidence type="ECO:0000313" key="2">
    <source>
        <dbReference type="EMBL" id="MEK8030797.1"/>
    </source>
</evidence>
<comment type="caution">
    <text evidence="2">The sequence shown here is derived from an EMBL/GenBank/DDBJ whole genome shotgun (WGS) entry which is preliminary data.</text>
</comment>
<keyword evidence="1" id="KW-0732">Signal</keyword>
<dbReference type="EMBL" id="JBBUTG010000004">
    <property type="protein sequence ID" value="MEK8030797.1"/>
    <property type="molecule type" value="Genomic_DNA"/>
</dbReference>
<proteinExistence type="predicted"/>
<evidence type="ECO:0000313" key="3">
    <source>
        <dbReference type="Proteomes" id="UP001371218"/>
    </source>
</evidence>
<feature type="signal peptide" evidence="1">
    <location>
        <begin position="1"/>
        <end position="47"/>
    </location>
</feature>
<feature type="chain" id="PRO_5045373725" evidence="1">
    <location>
        <begin position="48"/>
        <end position="688"/>
    </location>
</feature>
<accession>A0ABU9BPK4</accession>